<evidence type="ECO:0000256" key="2">
    <source>
        <dbReference type="ARBA" id="ARBA00022448"/>
    </source>
</evidence>
<dbReference type="NCBIfam" id="TIGR04057">
    <property type="entry name" value="SusC_RagA_signa"/>
    <property type="match status" value="1"/>
</dbReference>
<evidence type="ECO:0000256" key="8">
    <source>
        <dbReference type="SAM" id="SignalP"/>
    </source>
</evidence>
<dbReference type="InterPro" id="IPR036942">
    <property type="entry name" value="Beta-barrel_TonB_sf"/>
</dbReference>
<dbReference type="SUPFAM" id="SSF56935">
    <property type="entry name" value="Porins"/>
    <property type="match status" value="1"/>
</dbReference>
<dbReference type="Pfam" id="PF13715">
    <property type="entry name" value="CarbopepD_reg_2"/>
    <property type="match status" value="1"/>
</dbReference>
<dbReference type="InterPro" id="IPR012910">
    <property type="entry name" value="Plug_dom"/>
</dbReference>
<evidence type="ECO:0000259" key="9">
    <source>
        <dbReference type="Pfam" id="PF07715"/>
    </source>
</evidence>
<keyword evidence="3 7" id="KW-1134">Transmembrane beta strand</keyword>
<dbReference type="InterPro" id="IPR023996">
    <property type="entry name" value="TonB-dep_OMP_SusC/RagA"/>
</dbReference>
<accession>A0A7K0KEM0</accession>
<keyword evidence="11" id="KW-1185">Reference proteome</keyword>
<dbReference type="EMBL" id="VUNG01000006">
    <property type="protein sequence ID" value="MST83915.1"/>
    <property type="molecule type" value="Genomic_DNA"/>
</dbReference>
<dbReference type="RefSeq" id="WP_154533493.1">
    <property type="nucleotide sequence ID" value="NZ_VUNG01000006.1"/>
</dbReference>
<comment type="subcellular location">
    <subcellularLocation>
        <location evidence="1 7">Cell outer membrane</location>
        <topology evidence="1 7">Multi-pass membrane protein</topology>
    </subcellularLocation>
</comment>
<dbReference type="NCBIfam" id="TIGR04056">
    <property type="entry name" value="OMP_RagA_SusC"/>
    <property type="match status" value="1"/>
</dbReference>
<feature type="signal peptide" evidence="8">
    <location>
        <begin position="1"/>
        <end position="23"/>
    </location>
</feature>
<dbReference type="InterPro" id="IPR037066">
    <property type="entry name" value="Plug_dom_sf"/>
</dbReference>
<keyword evidence="5 7" id="KW-0472">Membrane</keyword>
<protein>
    <submittedName>
        <fullName evidence="10">SusC/RagA family TonB-linked outer membrane protein</fullName>
    </submittedName>
</protein>
<dbReference type="Gene3D" id="2.40.170.20">
    <property type="entry name" value="TonB-dependent receptor, beta-barrel domain"/>
    <property type="match status" value="1"/>
</dbReference>
<evidence type="ECO:0000256" key="6">
    <source>
        <dbReference type="ARBA" id="ARBA00023237"/>
    </source>
</evidence>
<comment type="similarity">
    <text evidence="7">Belongs to the TonB-dependent receptor family.</text>
</comment>
<dbReference type="AlphaFoldDB" id="A0A7K0KEM0"/>
<dbReference type="InterPro" id="IPR008969">
    <property type="entry name" value="CarboxyPept-like_regulatory"/>
</dbReference>
<keyword evidence="6 7" id="KW-0998">Cell outer membrane</keyword>
<proteinExistence type="inferred from homology"/>
<keyword evidence="8" id="KW-0732">Signal</keyword>
<evidence type="ECO:0000256" key="4">
    <source>
        <dbReference type="ARBA" id="ARBA00022692"/>
    </source>
</evidence>
<dbReference type="Gene3D" id="2.60.40.1120">
    <property type="entry name" value="Carboxypeptidase-like, regulatory domain"/>
    <property type="match status" value="1"/>
</dbReference>
<name>A0A7K0KEM0_9BACT</name>
<feature type="chain" id="PRO_5029608883" evidence="8">
    <location>
        <begin position="24"/>
        <end position="1111"/>
    </location>
</feature>
<reference evidence="10 11" key="1">
    <citation type="submission" date="2019-08" db="EMBL/GenBank/DDBJ databases">
        <title>In-depth cultivation of the pig gut microbiome towards novel bacterial diversity and tailored functional studies.</title>
        <authorList>
            <person name="Wylensek D."/>
            <person name="Hitch T.C.A."/>
            <person name="Clavel T."/>
        </authorList>
    </citation>
    <scope>NUCLEOTIDE SEQUENCE [LARGE SCALE GENOMIC DNA]</scope>
    <source>
        <strain evidence="10 11">LKV-178-WT-2A</strain>
    </source>
</reference>
<evidence type="ECO:0000256" key="7">
    <source>
        <dbReference type="PROSITE-ProRule" id="PRU01360"/>
    </source>
</evidence>
<keyword evidence="2 7" id="KW-0813">Transport</keyword>
<dbReference type="Proteomes" id="UP000438914">
    <property type="component" value="Unassembled WGS sequence"/>
</dbReference>
<dbReference type="Gene3D" id="2.170.130.10">
    <property type="entry name" value="TonB-dependent receptor, plug domain"/>
    <property type="match status" value="1"/>
</dbReference>
<comment type="caution">
    <text evidence="10">The sequence shown here is derived from an EMBL/GenBank/DDBJ whole genome shotgun (WGS) entry which is preliminary data.</text>
</comment>
<dbReference type="GO" id="GO:0009279">
    <property type="term" value="C:cell outer membrane"/>
    <property type="evidence" value="ECO:0007669"/>
    <property type="project" value="UniProtKB-SubCell"/>
</dbReference>
<evidence type="ECO:0000313" key="10">
    <source>
        <dbReference type="EMBL" id="MST83915.1"/>
    </source>
</evidence>
<organism evidence="10 11">
    <name type="scientific">Hallella mizrahii</name>
    <dbReference type="NCBI Taxonomy" id="2606637"/>
    <lineage>
        <taxon>Bacteria</taxon>
        <taxon>Pseudomonadati</taxon>
        <taxon>Bacteroidota</taxon>
        <taxon>Bacteroidia</taxon>
        <taxon>Bacteroidales</taxon>
        <taxon>Prevotellaceae</taxon>
        <taxon>Hallella</taxon>
    </lineage>
</organism>
<evidence type="ECO:0000256" key="3">
    <source>
        <dbReference type="ARBA" id="ARBA00022452"/>
    </source>
</evidence>
<dbReference type="Pfam" id="PF07715">
    <property type="entry name" value="Plug"/>
    <property type="match status" value="1"/>
</dbReference>
<evidence type="ECO:0000313" key="11">
    <source>
        <dbReference type="Proteomes" id="UP000438914"/>
    </source>
</evidence>
<dbReference type="InterPro" id="IPR039426">
    <property type="entry name" value="TonB-dep_rcpt-like"/>
</dbReference>
<feature type="domain" description="TonB-dependent receptor plug" evidence="9">
    <location>
        <begin position="208"/>
        <end position="331"/>
    </location>
</feature>
<dbReference type="SUPFAM" id="SSF49464">
    <property type="entry name" value="Carboxypeptidase regulatory domain-like"/>
    <property type="match status" value="1"/>
</dbReference>
<keyword evidence="4 7" id="KW-0812">Transmembrane</keyword>
<gene>
    <name evidence="10" type="ORF">FYJ73_04390</name>
</gene>
<dbReference type="InterPro" id="IPR023997">
    <property type="entry name" value="TonB-dep_OMP_SusC/RagA_CS"/>
</dbReference>
<dbReference type="PROSITE" id="PS52016">
    <property type="entry name" value="TONB_DEPENDENT_REC_3"/>
    <property type="match status" value="1"/>
</dbReference>
<evidence type="ECO:0000256" key="5">
    <source>
        <dbReference type="ARBA" id="ARBA00023136"/>
    </source>
</evidence>
<sequence length="1111" mass="125445">MKRTVLPLLLTLLLMLTALTANAQNDVRLSMEFNNEDLPSALARLEKNSSYRFLFTYEDLEPYHVRGTVHNAPFLAIVDFLLKGKPLKYTIDGKFINISKVNSTENQTEKPKSGKLESVGGYVYDVATKEPVIGAQVRILGTNIATVTDVNGAFSFDYLLRGGESAQISYVGMKTRVVKMTKMMNIGLESDVKQVGEVVVTGIFRKAKESYTGAVSTVGKEKLEMFRGSNLLQTLKNVDASLNFPINNVAGSNPNVLPNLDIRGTSTLPMNVEEFNTNAEQTVNTPLIILDGFEISLTKLMDYNDDQIESINILKDAAATAIYGSRGANGVIVVVTKQPKEGRLRVTAKAGISLQIPDLSSYHLLHAADKLRLEKAVGLYDPDKLDDKLRYAEYYDERLQQVLNGIDIDWIHKPVHTGVGQNYNIRFDGGAGAFRWAASLGYNDIQGAMKGSSRKNLNGDITLMYSVKNLIFRNYTSVTSNHANESKYGSFQDYVDMEPYNSPYDEKGNLVKTFYDYNHSKNLIGNPLYDASLNTINKSEYLQLINNFSVEWQILEGLRLRAKLGVTTNRSSSDYFLPAESSYFTSDDYQTASGQLRKGLYTYGNGTDNLFSANVTASYSRTFADKHQIYVGVDYSMSDEKLYNYSFTAEGFSNSNLNLISNAAQYQLDSHPKGDRTKTRLVGFTGNANYTYDNRYYIDLSYRVDGSSKFGSDKRFAPFWSTGIGWNIHREKWMKDQNIFSNLRLKASYGITGTQNFTTESVYTTYDYSNDNRYLSWAAARMMGLGNSSLTWQKTKEVNIGTEIGVLDNRVTAEFNYYIKTTSNLLSAMDLPLSSGFSQYTANVGKMRNNGFEASLNAYIIRDSKRRLNWMVGGQMVYNKNKIIRLSDAIKNQNEQYLAQNVDVSNLFYEGRPLNAIYAVRSAGIDPSTGQEVFYDRSGNLTSTWSASDKVYLGPSQPLWRGNFRTMVMWHDFTFNVSFGYHWGGKLYNSTLRDRVEVTKNVIGSKNVDERVLSSRWMHPGDETFFRNFDDETTTPHATSRYVFDDRVLELQSVSLQYRWNNSWLQHHTGLESLVFGINASDLFYWSSVKYERGTSYPYARNVQGTVTLTF</sequence>
<evidence type="ECO:0000256" key="1">
    <source>
        <dbReference type="ARBA" id="ARBA00004571"/>
    </source>
</evidence>